<reference evidence="12" key="1">
    <citation type="submission" date="2017-02" db="UniProtKB">
        <authorList>
            <consortium name="WormBaseParasite"/>
        </authorList>
    </citation>
    <scope>IDENTIFICATION</scope>
</reference>
<dbReference type="SMART" id="SM00220">
    <property type="entry name" value="S_TKc"/>
    <property type="match status" value="1"/>
</dbReference>
<dbReference type="InterPro" id="IPR011009">
    <property type="entry name" value="Kinase-like_dom_sf"/>
</dbReference>
<organism evidence="11 12">
    <name type="scientific">Ascaris lumbricoides</name>
    <name type="common">Giant roundworm</name>
    <dbReference type="NCBI Taxonomy" id="6252"/>
    <lineage>
        <taxon>Eukaryota</taxon>
        <taxon>Metazoa</taxon>
        <taxon>Ecdysozoa</taxon>
        <taxon>Nematoda</taxon>
        <taxon>Chromadorea</taxon>
        <taxon>Rhabditida</taxon>
        <taxon>Spirurina</taxon>
        <taxon>Ascaridomorpha</taxon>
        <taxon>Ascaridoidea</taxon>
        <taxon>Ascarididae</taxon>
        <taxon>Ascaris</taxon>
    </lineage>
</organism>
<evidence type="ECO:0000313" key="12">
    <source>
        <dbReference type="WBParaSite" id="ALUE_0001284001-mRNA-1"/>
    </source>
</evidence>
<name>A0A0M3I6W0_ASCLU</name>
<keyword evidence="3" id="KW-0808">Transferase</keyword>
<evidence type="ECO:0000256" key="3">
    <source>
        <dbReference type="ARBA" id="ARBA00022679"/>
    </source>
</evidence>
<comment type="catalytic activity">
    <reaction evidence="8">
        <text>L-seryl-[protein] + ATP = O-phospho-L-seryl-[protein] + ADP + H(+)</text>
        <dbReference type="Rhea" id="RHEA:17989"/>
        <dbReference type="Rhea" id="RHEA-COMP:9863"/>
        <dbReference type="Rhea" id="RHEA-COMP:11604"/>
        <dbReference type="ChEBI" id="CHEBI:15378"/>
        <dbReference type="ChEBI" id="CHEBI:29999"/>
        <dbReference type="ChEBI" id="CHEBI:30616"/>
        <dbReference type="ChEBI" id="CHEBI:83421"/>
        <dbReference type="ChEBI" id="CHEBI:456216"/>
        <dbReference type="EC" id="2.7.11.1"/>
    </reaction>
</comment>
<evidence type="ECO:0000256" key="6">
    <source>
        <dbReference type="ARBA" id="ARBA00022840"/>
    </source>
</evidence>
<dbReference type="Gene3D" id="4.10.170.10">
    <property type="entry name" value="p53-like tetramerisation domain"/>
    <property type="match status" value="1"/>
</dbReference>
<protein>
    <submittedName>
        <fullName evidence="12">Non-specific serine/threonine protein kinase</fullName>
    </submittedName>
</protein>
<dbReference type="Gene3D" id="1.10.510.10">
    <property type="entry name" value="Transferase(Phosphotransferase) domain 1"/>
    <property type="match status" value="2"/>
</dbReference>
<evidence type="ECO:0000256" key="8">
    <source>
        <dbReference type="ARBA" id="ARBA00048679"/>
    </source>
</evidence>
<evidence type="ECO:0000256" key="2">
    <source>
        <dbReference type="ARBA" id="ARBA00022527"/>
    </source>
</evidence>
<comment type="similarity">
    <text evidence="1">Belongs to the protein kinase superfamily. STE Ser/Thr protein kinase family. STE20 subfamily.</text>
</comment>
<evidence type="ECO:0000256" key="1">
    <source>
        <dbReference type="ARBA" id="ARBA00008874"/>
    </source>
</evidence>
<evidence type="ECO:0000259" key="10">
    <source>
        <dbReference type="PROSITE" id="PS50951"/>
    </source>
</evidence>
<dbReference type="AlphaFoldDB" id="A0A0M3I6W0"/>
<evidence type="ECO:0000256" key="5">
    <source>
        <dbReference type="ARBA" id="ARBA00022777"/>
    </source>
</evidence>
<comment type="catalytic activity">
    <reaction evidence="7">
        <text>L-threonyl-[protein] + ATP = O-phospho-L-threonyl-[protein] + ADP + H(+)</text>
        <dbReference type="Rhea" id="RHEA:46608"/>
        <dbReference type="Rhea" id="RHEA-COMP:11060"/>
        <dbReference type="Rhea" id="RHEA-COMP:11605"/>
        <dbReference type="ChEBI" id="CHEBI:15378"/>
        <dbReference type="ChEBI" id="CHEBI:30013"/>
        <dbReference type="ChEBI" id="CHEBI:30616"/>
        <dbReference type="ChEBI" id="CHEBI:61977"/>
        <dbReference type="ChEBI" id="CHEBI:456216"/>
        <dbReference type="EC" id="2.7.11.1"/>
    </reaction>
</comment>
<dbReference type="GO" id="GO:0005524">
    <property type="term" value="F:ATP binding"/>
    <property type="evidence" value="ECO:0007669"/>
    <property type="project" value="UniProtKB-KW"/>
</dbReference>
<dbReference type="InterPro" id="IPR011524">
    <property type="entry name" value="SARAH_dom"/>
</dbReference>
<evidence type="ECO:0000256" key="7">
    <source>
        <dbReference type="ARBA" id="ARBA00047899"/>
    </source>
</evidence>
<dbReference type="Pfam" id="PF00069">
    <property type="entry name" value="Pkinase"/>
    <property type="match status" value="1"/>
</dbReference>
<dbReference type="InterPro" id="IPR050629">
    <property type="entry name" value="STE20/SPS1-PAK"/>
</dbReference>
<dbReference type="PROSITE" id="PS50951">
    <property type="entry name" value="SARAH"/>
    <property type="match status" value="1"/>
</dbReference>
<dbReference type="CDD" id="cd21884">
    <property type="entry name" value="SARAH_MST_Hpo"/>
    <property type="match status" value="1"/>
</dbReference>
<evidence type="ECO:0000256" key="4">
    <source>
        <dbReference type="ARBA" id="ARBA00022741"/>
    </source>
</evidence>
<dbReference type="InterPro" id="IPR024205">
    <property type="entry name" value="Mst1_2_SARAH_domain"/>
</dbReference>
<sequence>MIEERVRRDSEASRSYGSVHKAVHRESGHILAVKKVPVDTDLQEIIKEISIMQQCDSKYVVKYYGSYFKNSDLWVFQIVMEYCGAGSVSDIMRLRRKTLSESEIAAVTRDVLKGLRYLHDLKKIHRDIKAGNILLNTEGHAKLADFGVAGQLTAIFMIPTKPPPTLKNSDEWSVEFIDFIAQCLVKNPEDRKLAKQLLEHAFIVNAPSAGVLQEMIEDARSIAAAYANENTQYEDTGDATMVRGLMNGEEIGGTDDATLIQHDVPSAHADRFVTAAGDSISAQLRSVRLYDVPPPGGTTHILGFQQRAFGNEGTSAQVAPAKDNRAHYVNNKVVDQRGLAAENVALQKMNAGTGPVGASGTLSSTEDSSFPNPSLIDLHFNKACTDGDYSFLTELPLEELIRRKAGLEAEMDIELRELQVRYQTKRQPILDAIENKKAKAAAHF</sequence>
<dbReference type="WBParaSite" id="ALUE_0001284001-mRNA-1">
    <property type="protein sequence ID" value="ALUE_0001284001-mRNA-1"/>
    <property type="gene ID" value="ALUE_0001284001"/>
</dbReference>
<dbReference type="PANTHER" id="PTHR48012">
    <property type="entry name" value="STERILE20-LIKE KINASE, ISOFORM B-RELATED"/>
    <property type="match status" value="1"/>
</dbReference>
<dbReference type="PROSITE" id="PS50011">
    <property type="entry name" value="PROTEIN_KINASE_DOM"/>
    <property type="match status" value="1"/>
</dbReference>
<dbReference type="Pfam" id="PF11629">
    <property type="entry name" value="Mst1_SARAH"/>
    <property type="match status" value="1"/>
</dbReference>
<dbReference type="Proteomes" id="UP000036681">
    <property type="component" value="Unplaced"/>
</dbReference>
<dbReference type="SUPFAM" id="SSF56112">
    <property type="entry name" value="Protein kinase-like (PK-like)"/>
    <property type="match status" value="1"/>
</dbReference>
<dbReference type="GO" id="GO:0004674">
    <property type="term" value="F:protein serine/threonine kinase activity"/>
    <property type="evidence" value="ECO:0007669"/>
    <property type="project" value="UniProtKB-KW"/>
</dbReference>
<keyword evidence="6" id="KW-0067">ATP-binding</keyword>
<dbReference type="GO" id="GO:0007165">
    <property type="term" value="P:signal transduction"/>
    <property type="evidence" value="ECO:0007669"/>
    <property type="project" value="InterPro"/>
</dbReference>
<dbReference type="PANTHER" id="PTHR48012:SF10">
    <property type="entry name" value="FI20177P1"/>
    <property type="match status" value="1"/>
</dbReference>
<evidence type="ECO:0000259" key="9">
    <source>
        <dbReference type="PROSITE" id="PS50011"/>
    </source>
</evidence>
<dbReference type="InterPro" id="IPR000719">
    <property type="entry name" value="Prot_kinase_dom"/>
</dbReference>
<accession>A0A0M3I6W0</accession>
<feature type="domain" description="SARAH" evidence="10">
    <location>
        <begin position="389"/>
        <end position="436"/>
    </location>
</feature>
<dbReference type="InterPro" id="IPR036674">
    <property type="entry name" value="p53_tetramer_sf"/>
</dbReference>
<keyword evidence="2" id="KW-0723">Serine/threonine-protein kinase</keyword>
<keyword evidence="5" id="KW-0418">Kinase</keyword>
<proteinExistence type="inferred from homology"/>
<keyword evidence="4" id="KW-0547">Nucleotide-binding</keyword>
<feature type="domain" description="Protein kinase" evidence="9">
    <location>
        <begin position="5"/>
        <end position="430"/>
    </location>
</feature>
<dbReference type="GO" id="GO:0051262">
    <property type="term" value="P:protein tetramerization"/>
    <property type="evidence" value="ECO:0007669"/>
    <property type="project" value="InterPro"/>
</dbReference>
<keyword evidence="11" id="KW-1185">Reference proteome</keyword>
<dbReference type="GO" id="GO:0005737">
    <property type="term" value="C:cytoplasm"/>
    <property type="evidence" value="ECO:0007669"/>
    <property type="project" value="TreeGrafter"/>
</dbReference>
<evidence type="ECO:0000313" key="11">
    <source>
        <dbReference type="Proteomes" id="UP000036681"/>
    </source>
</evidence>